<sequence>MTFEQLTILAILAATVAMFLWGRWRHDMVAMGALLACVLTGLVPLDAAFAGFGHPAVITVACVLILSHGLHDSGAVDALTRAVIPTRSGPTLTVAALTGLAALLSGFMNNVGALALLMPVAMQVASRQSLPPGKVLMPLAFGSILGGMTTLVGTPPNLIVSGFREQAGLSGFGMFDFTPVGLAVAAGGVAFVALIGWRFVPTRERAGVETFETAAYLTEARIPEDSKADGMTLLALELELEQAGAQIVGLVRNEVRVTAPSASRRVRAGDILVIEAEAEALAEALSGLGLKLEASKRPPSDGEEAGPADGKADAAEPDSRKGASAGKARNDLTASAAQATAGAHPEEPEDKKRDKGRTDEIALIELAVLPGAAITGRSASDIELRTRHGINLLALSRQGRRSTARLRTMPILAGDVLLMQGPPETLLQFASWAGCVPLAERALRIPSRRRAITASAIMALSIAVAAFGLLSAAVSFAAGVLASMVFRTVPPRQVYEAVDWTVIVLLAALIPVAGAMEATGAADLIARFLLDAVARGDPVIALVLVLVVTMTLSDLMNNAATAAVMCPIALGAAAQLGAHPDSFLMAVAIGASCSFLTPIGHQNNTLILGPGGFRFGDYWRLGLPLEILVVAISVPMLRLVWPF</sequence>
<keyword evidence="5 8" id="KW-1133">Transmembrane helix</keyword>
<feature type="transmembrane region" description="Helical" evidence="8">
    <location>
        <begin position="451"/>
        <end position="477"/>
    </location>
</feature>
<dbReference type="InterPro" id="IPR004680">
    <property type="entry name" value="Cit_transptr-like_dom"/>
</dbReference>
<evidence type="ECO:0000256" key="5">
    <source>
        <dbReference type="ARBA" id="ARBA00022989"/>
    </source>
</evidence>
<dbReference type="GO" id="GO:0006813">
    <property type="term" value="P:potassium ion transport"/>
    <property type="evidence" value="ECO:0007669"/>
    <property type="project" value="InterPro"/>
</dbReference>
<evidence type="ECO:0000256" key="8">
    <source>
        <dbReference type="SAM" id="Phobius"/>
    </source>
</evidence>
<feature type="domain" description="RCK C-terminal" evidence="9">
    <location>
        <begin position="206"/>
        <end position="291"/>
    </location>
</feature>
<evidence type="ECO:0000256" key="4">
    <source>
        <dbReference type="ARBA" id="ARBA00022737"/>
    </source>
</evidence>
<evidence type="ECO:0000259" key="9">
    <source>
        <dbReference type="PROSITE" id="PS51202"/>
    </source>
</evidence>
<comment type="subcellular location">
    <subcellularLocation>
        <location evidence="1">Membrane</location>
        <topology evidence="1">Multi-pass membrane protein</topology>
    </subcellularLocation>
</comment>
<proteinExistence type="predicted"/>
<feature type="transmembrane region" description="Helical" evidence="8">
    <location>
        <begin position="34"/>
        <end position="66"/>
    </location>
</feature>
<evidence type="ECO:0000256" key="2">
    <source>
        <dbReference type="ARBA" id="ARBA00022448"/>
    </source>
</evidence>
<keyword evidence="3 8" id="KW-0812">Transmembrane</keyword>
<feature type="compositionally biased region" description="Basic and acidic residues" evidence="7">
    <location>
        <begin position="310"/>
        <end position="321"/>
    </location>
</feature>
<comment type="caution">
    <text evidence="10">The sequence shown here is derived from an EMBL/GenBank/DDBJ whole genome shotgun (WGS) entry which is preliminary data.</text>
</comment>
<name>A0A5C8NRV9_9BURK</name>
<feature type="transmembrane region" description="Helical" evidence="8">
    <location>
        <begin position="180"/>
        <end position="200"/>
    </location>
</feature>
<dbReference type="GO" id="GO:0005886">
    <property type="term" value="C:plasma membrane"/>
    <property type="evidence" value="ECO:0007669"/>
    <property type="project" value="TreeGrafter"/>
</dbReference>
<feature type="transmembrane region" description="Helical" evidence="8">
    <location>
        <begin position="94"/>
        <end position="118"/>
    </location>
</feature>
<keyword evidence="4" id="KW-0677">Repeat</keyword>
<dbReference type="Pfam" id="PF02080">
    <property type="entry name" value="TrkA_C"/>
    <property type="match status" value="2"/>
</dbReference>
<dbReference type="RefSeq" id="WP_147705561.1">
    <property type="nucleotide sequence ID" value="NZ_VDUY01000007.1"/>
</dbReference>
<dbReference type="EMBL" id="VDUY01000007">
    <property type="protein sequence ID" value="TXL63867.1"/>
    <property type="molecule type" value="Genomic_DNA"/>
</dbReference>
<dbReference type="PROSITE" id="PS51202">
    <property type="entry name" value="RCK_C"/>
    <property type="match status" value="2"/>
</dbReference>
<feature type="transmembrane region" description="Helical" evidence="8">
    <location>
        <begin position="497"/>
        <end position="516"/>
    </location>
</feature>
<reference evidence="10 11" key="1">
    <citation type="submission" date="2019-06" db="EMBL/GenBank/DDBJ databases">
        <title>Quisquiliibacterium sp. nov., isolated from a maize field.</title>
        <authorList>
            <person name="Lin S.-Y."/>
            <person name="Tsai C.-F."/>
            <person name="Young C.-C."/>
        </authorList>
    </citation>
    <scope>NUCLEOTIDE SEQUENCE [LARGE SCALE GENOMIC DNA]</scope>
    <source>
        <strain evidence="10 11">CC-CFT501</strain>
    </source>
</reference>
<evidence type="ECO:0000256" key="7">
    <source>
        <dbReference type="SAM" id="MobiDB-lite"/>
    </source>
</evidence>
<dbReference type="PANTHER" id="PTHR43652">
    <property type="entry name" value="BASIC AMINO ACID ANTIPORTER YFCC-RELATED"/>
    <property type="match status" value="1"/>
</dbReference>
<feature type="compositionally biased region" description="Basic and acidic residues" evidence="7">
    <location>
        <begin position="344"/>
        <end position="356"/>
    </location>
</feature>
<dbReference type="SUPFAM" id="SSF116726">
    <property type="entry name" value="TrkA C-terminal domain-like"/>
    <property type="match status" value="2"/>
</dbReference>
<feature type="transmembrane region" description="Helical" evidence="8">
    <location>
        <begin position="139"/>
        <end position="160"/>
    </location>
</feature>
<dbReference type="InterPro" id="IPR051679">
    <property type="entry name" value="DASS-Related_Transporters"/>
</dbReference>
<evidence type="ECO:0000256" key="1">
    <source>
        <dbReference type="ARBA" id="ARBA00004141"/>
    </source>
</evidence>
<feature type="transmembrane region" description="Helical" evidence="8">
    <location>
        <begin position="558"/>
        <end position="576"/>
    </location>
</feature>
<feature type="domain" description="RCK C-terminal" evidence="9">
    <location>
        <begin position="350"/>
        <end position="435"/>
    </location>
</feature>
<dbReference type="AlphaFoldDB" id="A0A5C8NRV9"/>
<organism evidence="10 11">
    <name type="scientific">Zeimonas arvi</name>
    <dbReference type="NCBI Taxonomy" id="2498847"/>
    <lineage>
        <taxon>Bacteria</taxon>
        <taxon>Pseudomonadati</taxon>
        <taxon>Pseudomonadota</taxon>
        <taxon>Betaproteobacteria</taxon>
        <taxon>Burkholderiales</taxon>
        <taxon>Burkholderiaceae</taxon>
        <taxon>Zeimonas</taxon>
    </lineage>
</organism>
<dbReference type="OrthoDB" id="9809303at2"/>
<dbReference type="Proteomes" id="UP000321548">
    <property type="component" value="Unassembled WGS sequence"/>
</dbReference>
<evidence type="ECO:0000313" key="10">
    <source>
        <dbReference type="EMBL" id="TXL63867.1"/>
    </source>
</evidence>
<dbReference type="Gene3D" id="3.30.70.1450">
    <property type="entry name" value="Regulator of K+ conductance, C-terminal domain"/>
    <property type="match status" value="2"/>
</dbReference>
<dbReference type="PANTHER" id="PTHR43652:SF2">
    <property type="entry name" value="BASIC AMINO ACID ANTIPORTER YFCC-RELATED"/>
    <property type="match status" value="1"/>
</dbReference>
<protein>
    <submittedName>
        <fullName evidence="10">TRAP transporter large permease subunit</fullName>
    </submittedName>
</protein>
<keyword evidence="2" id="KW-0813">Transport</keyword>
<feature type="region of interest" description="Disordered" evidence="7">
    <location>
        <begin position="293"/>
        <end position="356"/>
    </location>
</feature>
<keyword evidence="6 8" id="KW-0472">Membrane</keyword>
<feature type="transmembrane region" description="Helical" evidence="8">
    <location>
        <begin position="6"/>
        <end position="22"/>
    </location>
</feature>
<evidence type="ECO:0000256" key="6">
    <source>
        <dbReference type="ARBA" id="ARBA00023136"/>
    </source>
</evidence>
<keyword evidence="11" id="KW-1185">Reference proteome</keyword>
<accession>A0A5C8NRV9</accession>
<feature type="transmembrane region" description="Helical" evidence="8">
    <location>
        <begin position="621"/>
        <end position="641"/>
    </location>
</feature>
<evidence type="ECO:0000256" key="3">
    <source>
        <dbReference type="ARBA" id="ARBA00022692"/>
    </source>
</evidence>
<feature type="compositionally biased region" description="Low complexity" evidence="7">
    <location>
        <begin position="334"/>
        <end position="343"/>
    </location>
</feature>
<dbReference type="InterPro" id="IPR006037">
    <property type="entry name" value="RCK_C"/>
</dbReference>
<dbReference type="InterPro" id="IPR036721">
    <property type="entry name" value="RCK_C_sf"/>
</dbReference>
<gene>
    <name evidence="10" type="ORF">FHP08_16375</name>
</gene>
<evidence type="ECO:0000313" key="11">
    <source>
        <dbReference type="Proteomes" id="UP000321548"/>
    </source>
</evidence>
<dbReference type="Pfam" id="PF03600">
    <property type="entry name" value="CitMHS"/>
    <property type="match status" value="1"/>
</dbReference>
<dbReference type="GO" id="GO:0008324">
    <property type="term" value="F:monoatomic cation transmembrane transporter activity"/>
    <property type="evidence" value="ECO:0007669"/>
    <property type="project" value="InterPro"/>
</dbReference>